<reference evidence="2 3" key="1">
    <citation type="submission" date="2019-04" db="EMBL/GenBank/DDBJ databases">
        <title>A novel phosphate-accumulating bacterium identified in bioreactor for phosphate removal from wastewater.</title>
        <authorList>
            <person name="Kotlyarov R.Y."/>
            <person name="Beletsky A.V."/>
            <person name="Kallistova A.Y."/>
            <person name="Dorofeev A.G."/>
            <person name="Nikolaev Y.Y."/>
            <person name="Pimenov N.V."/>
            <person name="Ravin N.V."/>
            <person name="Mardanov A.V."/>
        </authorList>
    </citation>
    <scope>NUCLEOTIDE SEQUENCE [LARGE SCALE GENOMIC DNA]</scope>
    <source>
        <strain evidence="2 3">Bin19</strain>
    </source>
</reference>
<evidence type="ECO:0000313" key="2">
    <source>
        <dbReference type="EMBL" id="TMQ78200.1"/>
    </source>
</evidence>
<dbReference type="AlphaFoldDB" id="A0A5S4ERR7"/>
<protein>
    <recommendedName>
        <fullName evidence="4">DUF2486 family protein</fullName>
    </recommendedName>
</protein>
<organism evidence="2 3">
    <name type="scientific">Candidatus Accumulibacter phosphatis</name>
    <dbReference type="NCBI Taxonomy" id="327160"/>
    <lineage>
        <taxon>Bacteria</taxon>
        <taxon>Pseudomonadati</taxon>
        <taxon>Pseudomonadota</taxon>
        <taxon>Betaproteobacteria</taxon>
        <taxon>Candidatus Accumulibacter</taxon>
    </lineage>
</organism>
<feature type="region of interest" description="Disordered" evidence="1">
    <location>
        <begin position="141"/>
        <end position="162"/>
    </location>
</feature>
<feature type="compositionally biased region" description="Polar residues" evidence="1">
    <location>
        <begin position="44"/>
        <end position="58"/>
    </location>
</feature>
<keyword evidence="3" id="KW-1185">Reference proteome</keyword>
<dbReference type="EMBL" id="SWAD01000010">
    <property type="protein sequence ID" value="TMQ78200.1"/>
    <property type="molecule type" value="Genomic_DNA"/>
</dbReference>
<dbReference type="RefSeq" id="WP_138677446.1">
    <property type="nucleotide sequence ID" value="NZ_SWAD01000010.1"/>
</dbReference>
<evidence type="ECO:0008006" key="4">
    <source>
        <dbReference type="Google" id="ProtNLM"/>
    </source>
</evidence>
<dbReference type="Proteomes" id="UP000306324">
    <property type="component" value="Unassembled WGS sequence"/>
</dbReference>
<feature type="region of interest" description="Disordered" evidence="1">
    <location>
        <begin position="19"/>
        <end position="63"/>
    </location>
</feature>
<proteinExistence type="predicted"/>
<accession>A0A5S4ERR7</accession>
<gene>
    <name evidence="2" type="ORF">ACCUM_2125</name>
</gene>
<evidence type="ECO:0000313" key="3">
    <source>
        <dbReference type="Proteomes" id="UP000306324"/>
    </source>
</evidence>
<name>A0A5S4ERR7_9PROT</name>
<sequence>MADDSDLIRRVDSLINAEAAAGGDRREDARRPRRRRSFLASATPAESSASITPVTPSGNEEEDLDLPVLTEVVLPTPDVPAEDSAKLRETLAADLAERLDRQLQSEMLALVEAALLTATDYLQNGIAATIETVLRDFIEQNGQPRQPIEEPARDQPALPDQA</sequence>
<comment type="caution">
    <text evidence="2">The sequence shown here is derived from an EMBL/GenBank/DDBJ whole genome shotgun (WGS) entry which is preliminary data.</text>
</comment>
<evidence type="ECO:0000256" key="1">
    <source>
        <dbReference type="SAM" id="MobiDB-lite"/>
    </source>
</evidence>